<dbReference type="RefSeq" id="XP_015283841.1">
    <property type="nucleotide sequence ID" value="XM_015428355.1"/>
</dbReference>
<feature type="domain" description="SCAN box" evidence="3">
    <location>
        <begin position="162"/>
        <end position="240"/>
    </location>
</feature>
<protein>
    <submittedName>
        <fullName evidence="5">Zinc finger and SCAN domain-containing protein 30-like</fullName>
    </submittedName>
</protein>
<dbReference type="PROSITE" id="PS50804">
    <property type="entry name" value="SCAN_BOX"/>
    <property type="match status" value="1"/>
</dbReference>
<evidence type="ECO:0000313" key="4">
    <source>
        <dbReference type="Proteomes" id="UP000694871"/>
    </source>
</evidence>
<feature type="compositionally biased region" description="Acidic residues" evidence="2">
    <location>
        <begin position="23"/>
        <end position="33"/>
    </location>
</feature>
<dbReference type="Gene3D" id="1.10.4020.10">
    <property type="entry name" value="DNA breaking-rejoining enzymes"/>
    <property type="match status" value="1"/>
</dbReference>
<organism evidence="4 5">
    <name type="scientific">Gekko japonicus</name>
    <name type="common">Schlegel's Japanese gecko</name>
    <dbReference type="NCBI Taxonomy" id="146911"/>
    <lineage>
        <taxon>Eukaryota</taxon>
        <taxon>Metazoa</taxon>
        <taxon>Chordata</taxon>
        <taxon>Craniata</taxon>
        <taxon>Vertebrata</taxon>
        <taxon>Euteleostomi</taxon>
        <taxon>Lepidosauria</taxon>
        <taxon>Squamata</taxon>
        <taxon>Bifurcata</taxon>
        <taxon>Gekkota</taxon>
        <taxon>Gekkonidae</taxon>
        <taxon>Gekkoninae</taxon>
        <taxon>Gekko</taxon>
    </lineage>
</organism>
<gene>
    <name evidence="5" type="primary">LOC107124854</name>
</gene>
<keyword evidence="1" id="KW-0539">Nucleus</keyword>
<proteinExistence type="predicted"/>
<dbReference type="SUPFAM" id="SSF47353">
    <property type="entry name" value="Retrovirus capsid dimerization domain-like"/>
    <property type="match status" value="1"/>
</dbReference>
<dbReference type="InterPro" id="IPR038269">
    <property type="entry name" value="SCAN_sf"/>
</dbReference>
<evidence type="ECO:0000256" key="2">
    <source>
        <dbReference type="SAM" id="MobiDB-lite"/>
    </source>
</evidence>
<dbReference type="SMART" id="SM00431">
    <property type="entry name" value="SCAN"/>
    <property type="match status" value="1"/>
</dbReference>
<dbReference type="GeneID" id="107124854"/>
<dbReference type="CDD" id="cd07936">
    <property type="entry name" value="SCAN"/>
    <property type="match status" value="1"/>
</dbReference>
<feature type="non-terminal residue" evidence="5">
    <location>
        <position position="253"/>
    </location>
</feature>
<dbReference type="PANTHER" id="PTHR45935">
    <property type="entry name" value="PROTEIN ZBED8-RELATED"/>
    <property type="match status" value="1"/>
</dbReference>
<name>A0ABM1LD04_GEKJA</name>
<feature type="compositionally biased region" description="Basic and acidic residues" evidence="2">
    <location>
        <begin position="34"/>
        <end position="55"/>
    </location>
</feature>
<dbReference type="PANTHER" id="PTHR45935:SF15">
    <property type="entry name" value="SCAN BOX DOMAIN-CONTAINING PROTEIN"/>
    <property type="match status" value="1"/>
</dbReference>
<evidence type="ECO:0000259" key="3">
    <source>
        <dbReference type="PROSITE" id="PS50804"/>
    </source>
</evidence>
<accession>A0ABM1LD04</accession>
<dbReference type="InterPro" id="IPR050916">
    <property type="entry name" value="SCAN-C2H2_zinc_finger"/>
</dbReference>
<evidence type="ECO:0000256" key="1">
    <source>
        <dbReference type="ARBA" id="ARBA00023242"/>
    </source>
</evidence>
<dbReference type="Proteomes" id="UP000694871">
    <property type="component" value="Unplaced"/>
</dbReference>
<evidence type="ECO:0000313" key="5">
    <source>
        <dbReference type="RefSeq" id="XP_015283841.1"/>
    </source>
</evidence>
<sequence>MTAKRGAAQGAIEQMARRGMKMEEDDDEPETPEPEERWRKKGGEGSRSLREKDGGLPRGRSGHHKELLSATRSSRSGWKNPHPARSAAWRNKQGSSPSTEGPAVAHQWPKGGRAARHPPPGLGEEVPEAHNSMDSGEISESGTVKVKEEVLGDDSASMEMRRQRFRQFRYQEAEGPREVCSQLWYLCHRWLKPERHTKEQILELLILEQFLAILPLDIQSWVREHEPETCSQAATLAEEFLQMQQEAERREQQ</sequence>
<feature type="region of interest" description="Disordered" evidence="2">
    <location>
        <begin position="1"/>
        <end position="148"/>
    </location>
</feature>
<feature type="compositionally biased region" description="Polar residues" evidence="2">
    <location>
        <begin position="132"/>
        <end position="142"/>
    </location>
</feature>
<reference evidence="5" key="1">
    <citation type="submission" date="2025-08" db="UniProtKB">
        <authorList>
            <consortium name="RefSeq"/>
        </authorList>
    </citation>
    <scope>IDENTIFICATION</scope>
</reference>
<dbReference type="InterPro" id="IPR003309">
    <property type="entry name" value="SCAN_dom"/>
</dbReference>
<dbReference type="Pfam" id="PF02023">
    <property type="entry name" value="SCAN"/>
    <property type="match status" value="1"/>
</dbReference>
<keyword evidence="4" id="KW-1185">Reference proteome</keyword>